<protein>
    <submittedName>
        <fullName evidence="1">Uncharacterized protein</fullName>
    </submittedName>
</protein>
<accession>A0A2G9QEN5</accession>
<dbReference type="EMBL" id="KZ010778">
    <property type="protein sequence ID" value="PIO14036.1"/>
    <property type="molecule type" value="Genomic_DNA"/>
</dbReference>
<sequence length="161" mass="16916">MIRCQPMTAEHVTSTESSRLRKSAARSPVPTCAPCQCHLAVPTSATHQCPQCHASVPTVPLISAQSVTYQCHPSVLHISATYQCPSVSPTSAHQCRPSVVPISAHQCHPSVPPISATHQGPSVAISAALYVPISTTLSVPISAALNVPIRAHQCSLISAYQ</sequence>
<reference evidence="2" key="1">
    <citation type="journal article" date="2017" name="Nat. Commun.">
        <title>The North American bullfrog draft genome provides insight into hormonal regulation of long noncoding RNA.</title>
        <authorList>
            <person name="Hammond S.A."/>
            <person name="Warren R.L."/>
            <person name="Vandervalk B.P."/>
            <person name="Kucuk E."/>
            <person name="Khan H."/>
            <person name="Gibb E.A."/>
            <person name="Pandoh P."/>
            <person name="Kirk H."/>
            <person name="Zhao Y."/>
            <person name="Jones M."/>
            <person name="Mungall A.J."/>
            <person name="Coope R."/>
            <person name="Pleasance S."/>
            <person name="Moore R.A."/>
            <person name="Holt R.A."/>
            <person name="Round J.M."/>
            <person name="Ohora S."/>
            <person name="Walle B.V."/>
            <person name="Veldhoen N."/>
            <person name="Helbing C.C."/>
            <person name="Birol I."/>
        </authorList>
    </citation>
    <scope>NUCLEOTIDE SEQUENCE [LARGE SCALE GENOMIC DNA]</scope>
</reference>
<evidence type="ECO:0000313" key="2">
    <source>
        <dbReference type="Proteomes" id="UP000228934"/>
    </source>
</evidence>
<proteinExistence type="predicted"/>
<gene>
    <name evidence="1" type="ORF">AB205_0210910</name>
</gene>
<dbReference type="AlphaFoldDB" id="A0A2G9QEN5"/>
<keyword evidence="2" id="KW-1185">Reference proteome</keyword>
<dbReference type="Proteomes" id="UP000228934">
    <property type="component" value="Unassembled WGS sequence"/>
</dbReference>
<evidence type="ECO:0000313" key="1">
    <source>
        <dbReference type="EMBL" id="PIO14036.1"/>
    </source>
</evidence>
<name>A0A2G9QEN5_AQUCT</name>
<organism evidence="1 2">
    <name type="scientific">Aquarana catesbeiana</name>
    <name type="common">American bullfrog</name>
    <name type="synonym">Rana catesbeiana</name>
    <dbReference type="NCBI Taxonomy" id="8400"/>
    <lineage>
        <taxon>Eukaryota</taxon>
        <taxon>Metazoa</taxon>
        <taxon>Chordata</taxon>
        <taxon>Craniata</taxon>
        <taxon>Vertebrata</taxon>
        <taxon>Euteleostomi</taxon>
        <taxon>Amphibia</taxon>
        <taxon>Batrachia</taxon>
        <taxon>Anura</taxon>
        <taxon>Neobatrachia</taxon>
        <taxon>Ranoidea</taxon>
        <taxon>Ranidae</taxon>
        <taxon>Aquarana</taxon>
    </lineage>
</organism>
<dbReference type="OrthoDB" id="10480532at2759"/>